<dbReference type="AlphaFoldDB" id="A0A1B1YER6"/>
<evidence type="ECO:0000259" key="1">
    <source>
        <dbReference type="Pfam" id="PF13529"/>
    </source>
</evidence>
<feature type="domain" description="Peptidase C39-like" evidence="1">
    <location>
        <begin position="3"/>
        <end position="138"/>
    </location>
</feature>
<gene>
    <name evidence="2" type="ORF">CSTERTH_09565</name>
</gene>
<reference evidence="2 3" key="1">
    <citation type="submission" date="2016-02" db="EMBL/GenBank/DDBJ databases">
        <title>Comparison of Clostridium stercorarium subspecies using comparative genomics and transcriptomics.</title>
        <authorList>
            <person name="Schellenberg J."/>
            <person name="Thallinger G."/>
            <person name="Levin D.B."/>
            <person name="Zhang X."/>
            <person name="Alvare G."/>
            <person name="Fristensky B."/>
            <person name="Sparling R."/>
        </authorList>
    </citation>
    <scope>NUCLEOTIDE SEQUENCE [LARGE SCALE GENOMIC DNA]</scope>
    <source>
        <strain evidence="2 3">DSM 2910</strain>
    </source>
</reference>
<sequence length="197" mass="22246">MRIPLQYQRTEYDCGPTSLLNAISFLFDREEFPPDVLRHCMICTLDSYNDKGEAHKNGTSGMAMSFIACWLNEYARATKFPIRAEALTGNDVYIDENSPIIKALKAGAAAIVRVFLDCGHYVTLTGLTEEGIELFDPYYRDTPFSEAEIRIIDNKPFSANRLVSLRHFNREDDVPYAFGPVSSRVAVILYNTSKAKI</sequence>
<protein>
    <submittedName>
        <fullName evidence="2">Peptidase C39</fullName>
    </submittedName>
</protein>
<dbReference type="EMBL" id="CP014672">
    <property type="protein sequence ID" value="ANW99255.1"/>
    <property type="molecule type" value="Genomic_DNA"/>
</dbReference>
<dbReference type="OrthoDB" id="5416005at2"/>
<evidence type="ECO:0000313" key="3">
    <source>
        <dbReference type="Proteomes" id="UP000092971"/>
    </source>
</evidence>
<dbReference type="InterPro" id="IPR039564">
    <property type="entry name" value="Peptidase_C39-like"/>
</dbReference>
<dbReference type="RefSeq" id="WP_015359631.1">
    <property type="nucleotide sequence ID" value="NZ_CP014672.1"/>
</dbReference>
<evidence type="ECO:0000313" key="2">
    <source>
        <dbReference type="EMBL" id="ANW99255.1"/>
    </source>
</evidence>
<name>A0A1B1YER6_THEST</name>
<accession>A0A1B1YER6</accession>
<dbReference type="Proteomes" id="UP000092971">
    <property type="component" value="Chromosome"/>
</dbReference>
<proteinExistence type="predicted"/>
<organism evidence="2 3">
    <name type="scientific">Thermoclostridium stercorarium subsp. thermolacticum DSM 2910</name>
    <dbReference type="NCBI Taxonomy" id="1121336"/>
    <lineage>
        <taxon>Bacteria</taxon>
        <taxon>Bacillati</taxon>
        <taxon>Bacillota</taxon>
        <taxon>Clostridia</taxon>
        <taxon>Eubacteriales</taxon>
        <taxon>Oscillospiraceae</taxon>
        <taxon>Thermoclostridium</taxon>
    </lineage>
</organism>
<dbReference type="Gene3D" id="3.90.70.10">
    <property type="entry name" value="Cysteine proteinases"/>
    <property type="match status" value="1"/>
</dbReference>
<dbReference type="Pfam" id="PF13529">
    <property type="entry name" value="Peptidase_C39_2"/>
    <property type="match status" value="1"/>
</dbReference>